<accession>A0A2S5Z808</accession>
<dbReference type="RefSeq" id="WP_104322508.1">
    <property type="nucleotide sequence ID" value="NZ_PSSX01000013.1"/>
</dbReference>
<name>A0A2S5Z808_9GAMM</name>
<dbReference type="AlphaFoldDB" id="A0A2S5Z808"/>
<dbReference type="OrthoDB" id="5917490at2"/>
<sequence length="158" mass="17412">MSLKQHFKKWSWLFGIASFSAVAAAIFVLPKYFKPDLDTGITYYATQGCAPFQGQCIGQKGDKTITVDLGNEAIESMTEIPIRVRLDNMTADSLIVDFEGLEMYMGVVRTQLIANAPGVYQGTITLPECGTGKMLWRARAIINNGTSSEGIKFDFRAI</sequence>
<protein>
    <recommendedName>
        <fullName evidence="4">YtkA-like domain-containing protein</fullName>
    </recommendedName>
</protein>
<evidence type="ECO:0008006" key="4">
    <source>
        <dbReference type="Google" id="ProtNLM"/>
    </source>
</evidence>
<dbReference type="EMBL" id="PSSX01000013">
    <property type="protein sequence ID" value="PPI83516.1"/>
    <property type="molecule type" value="Genomic_DNA"/>
</dbReference>
<keyword evidence="3" id="KW-1185">Reference proteome</keyword>
<feature type="transmembrane region" description="Helical" evidence="1">
    <location>
        <begin position="12"/>
        <end position="33"/>
    </location>
</feature>
<gene>
    <name evidence="2" type="ORF">KEHDKFFH_14215</name>
</gene>
<keyword evidence="1" id="KW-0812">Transmembrane</keyword>
<evidence type="ECO:0000313" key="2">
    <source>
        <dbReference type="EMBL" id="PPI83516.1"/>
    </source>
</evidence>
<dbReference type="Proteomes" id="UP000239917">
    <property type="component" value="Unassembled WGS sequence"/>
</dbReference>
<evidence type="ECO:0000313" key="3">
    <source>
        <dbReference type="Proteomes" id="UP000239917"/>
    </source>
</evidence>
<proteinExistence type="predicted"/>
<comment type="caution">
    <text evidence="2">The sequence shown here is derived from an EMBL/GenBank/DDBJ whole genome shotgun (WGS) entry which is preliminary data.</text>
</comment>
<keyword evidence="1" id="KW-0472">Membrane</keyword>
<reference evidence="2 3" key="1">
    <citation type="submission" date="2018-01" db="EMBL/GenBank/DDBJ databases">
        <title>Complete genome sequences of the type strains of Marinobacter flavimaris and Marinobacter maroccanus.</title>
        <authorList>
            <person name="Palau M."/>
            <person name="Boujida N."/>
            <person name="Manresa A."/>
            <person name="Minana-Galbis D."/>
        </authorList>
    </citation>
    <scope>NUCLEOTIDE SEQUENCE [LARGE SCALE GENOMIC DNA]</scope>
    <source>
        <strain evidence="2 3">N4</strain>
    </source>
</reference>
<keyword evidence="1" id="KW-1133">Transmembrane helix</keyword>
<evidence type="ECO:0000256" key="1">
    <source>
        <dbReference type="SAM" id="Phobius"/>
    </source>
</evidence>
<organism evidence="2 3">
    <name type="scientific">Marinobacter maroccanus</name>
    <dbReference type="NCBI Taxonomy" id="2055143"/>
    <lineage>
        <taxon>Bacteria</taxon>
        <taxon>Pseudomonadati</taxon>
        <taxon>Pseudomonadota</taxon>
        <taxon>Gammaproteobacteria</taxon>
        <taxon>Pseudomonadales</taxon>
        <taxon>Marinobacteraceae</taxon>
        <taxon>Marinobacter</taxon>
    </lineage>
</organism>